<gene>
    <name evidence="2" type="ORF">O181_118008</name>
</gene>
<dbReference type="Proteomes" id="UP000765509">
    <property type="component" value="Unassembled WGS sequence"/>
</dbReference>
<comment type="caution">
    <text evidence="2">The sequence shown here is derived from an EMBL/GenBank/DDBJ whole genome shotgun (WGS) entry which is preliminary data.</text>
</comment>
<keyword evidence="1" id="KW-0812">Transmembrane</keyword>
<evidence type="ECO:0000313" key="3">
    <source>
        <dbReference type="Proteomes" id="UP000765509"/>
    </source>
</evidence>
<evidence type="ECO:0000313" key="2">
    <source>
        <dbReference type="EMBL" id="MBW0578293.1"/>
    </source>
</evidence>
<accession>A0A9Q3KBA2</accession>
<feature type="transmembrane region" description="Helical" evidence="1">
    <location>
        <begin position="59"/>
        <end position="76"/>
    </location>
</feature>
<organism evidence="2 3">
    <name type="scientific">Austropuccinia psidii MF-1</name>
    <dbReference type="NCBI Taxonomy" id="1389203"/>
    <lineage>
        <taxon>Eukaryota</taxon>
        <taxon>Fungi</taxon>
        <taxon>Dikarya</taxon>
        <taxon>Basidiomycota</taxon>
        <taxon>Pucciniomycotina</taxon>
        <taxon>Pucciniomycetes</taxon>
        <taxon>Pucciniales</taxon>
        <taxon>Sphaerophragmiaceae</taxon>
        <taxon>Austropuccinia</taxon>
    </lineage>
</organism>
<sequence>MEDIQSRSQDILDIRGHLSEEIINKIKKRLNEVVVPEGSCHIPSGIGTEQNGKLKANEWLVLFSIYLPLTILDIFWDLGPNNNVLLINISALIQCTQIAGA</sequence>
<dbReference type="OrthoDB" id="2506519at2759"/>
<keyword evidence="1" id="KW-0472">Membrane</keyword>
<dbReference type="AlphaFoldDB" id="A0A9Q3KBA2"/>
<dbReference type="EMBL" id="AVOT02102510">
    <property type="protein sequence ID" value="MBW0578293.1"/>
    <property type="molecule type" value="Genomic_DNA"/>
</dbReference>
<name>A0A9Q3KBA2_9BASI</name>
<keyword evidence="1" id="KW-1133">Transmembrane helix</keyword>
<keyword evidence="3" id="KW-1185">Reference proteome</keyword>
<reference evidence="2" key="1">
    <citation type="submission" date="2021-03" db="EMBL/GenBank/DDBJ databases">
        <title>Draft genome sequence of rust myrtle Austropuccinia psidii MF-1, a brazilian biotype.</title>
        <authorList>
            <person name="Quecine M.C."/>
            <person name="Pachon D.M.R."/>
            <person name="Bonatelli M.L."/>
            <person name="Correr F.H."/>
            <person name="Franceschini L.M."/>
            <person name="Leite T.F."/>
            <person name="Margarido G.R.A."/>
            <person name="Almeida C.A."/>
            <person name="Ferrarezi J.A."/>
            <person name="Labate C.A."/>
        </authorList>
    </citation>
    <scope>NUCLEOTIDE SEQUENCE</scope>
    <source>
        <strain evidence="2">MF-1</strain>
    </source>
</reference>
<protein>
    <submittedName>
        <fullName evidence="2">Uncharacterized protein</fullName>
    </submittedName>
</protein>
<evidence type="ECO:0000256" key="1">
    <source>
        <dbReference type="SAM" id="Phobius"/>
    </source>
</evidence>
<proteinExistence type="predicted"/>